<evidence type="ECO:0000256" key="1">
    <source>
        <dbReference type="ARBA" id="ARBA00022723"/>
    </source>
</evidence>
<dbReference type="SMART" id="SM00868">
    <property type="entry name" value="zf-AD"/>
    <property type="match status" value="1"/>
</dbReference>
<evidence type="ECO:0000256" key="3">
    <source>
        <dbReference type="ARBA" id="ARBA00022771"/>
    </source>
</evidence>
<feature type="binding site" evidence="6">
    <location>
        <position position="16"/>
    </location>
    <ligand>
        <name>Zn(2+)</name>
        <dbReference type="ChEBI" id="CHEBI:29105"/>
    </ligand>
</feature>
<evidence type="ECO:0000256" key="2">
    <source>
        <dbReference type="ARBA" id="ARBA00022737"/>
    </source>
</evidence>
<dbReference type="EMBL" id="JBEHCU010008902">
    <property type="protein sequence ID" value="KAL1380908.1"/>
    <property type="molecule type" value="Genomic_DNA"/>
</dbReference>
<evidence type="ECO:0000259" key="7">
    <source>
        <dbReference type="PROSITE" id="PS50157"/>
    </source>
</evidence>
<protein>
    <submittedName>
        <fullName evidence="9">Uncharacterized protein</fullName>
    </submittedName>
</protein>
<dbReference type="PROSITE" id="PS50157">
    <property type="entry name" value="ZINC_FINGER_C2H2_2"/>
    <property type="match status" value="4"/>
</dbReference>
<dbReference type="SUPFAM" id="SSF57667">
    <property type="entry name" value="beta-beta-alpha zinc fingers"/>
    <property type="match status" value="2"/>
</dbReference>
<dbReference type="InterPro" id="IPR013087">
    <property type="entry name" value="Znf_C2H2_type"/>
</dbReference>
<feature type="domain" description="ZAD" evidence="8">
    <location>
        <begin position="11"/>
        <end position="95"/>
    </location>
</feature>
<evidence type="ECO:0000256" key="4">
    <source>
        <dbReference type="ARBA" id="ARBA00022833"/>
    </source>
</evidence>
<evidence type="ECO:0000256" key="6">
    <source>
        <dbReference type="PROSITE-ProRule" id="PRU01263"/>
    </source>
</evidence>
<accession>A0ABD1CX32</accession>
<evidence type="ECO:0000259" key="8">
    <source>
        <dbReference type="PROSITE" id="PS51915"/>
    </source>
</evidence>
<dbReference type="PROSITE" id="PS00028">
    <property type="entry name" value="ZINC_FINGER_C2H2_1"/>
    <property type="match status" value="2"/>
</dbReference>
<dbReference type="GO" id="GO:0008270">
    <property type="term" value="F:zinc ion binding"/>
    <property type="evidence" value="ECO:0007669"/>
    <property type="project" value="UniProtKB-UniRule"/>
</dbReference>
<feature type="binding site" evidence="6">
    <location>
        <position position="71"/>
    </location>
    <ligand>
        <name>Zn(2+)</name>
        <dbReference type="ChEBI" id="CHEBI:29105"/>
    </ligand>
</feature>
<evidence type="ECO:0000313" key="10">
    <source>
        <dbReference type="Proteomes" id="UP001562425"/>
    </source>
</evidence>
<reference evidence="9 10" key="1">
    <citation type="submission" date="2024-05" db="EMBL/GenBank/DDBJ databases">
        <title>Culex pipiens pipiens assembly and annotation.</title>
        <authorList>
            <person name="Alout H."/>
            <person name="Durand T."/>
        </authorList>
    </citation>
    <scope>NUCLEOTIDE SEQUENCE [LARGE SCALE GENOMIC DNA]</scope>
    <source>
        <strain evidence="9">HA-2024</strain>
        <tissue evidence="9">Whole body</tissue>
    </source>
</reference>
<feature type="binding site" evidence="6">
    <location>
        <position position="13"/>
    </location>
    <ligand>
        <name>Zn(2+)</name>
        <dbReference type="ChEBI" id="CHEBI:29105"/>
    </ligand>
</feature>
<comment type="caution">
    <text evidence="9">The sequence shown here is derived from an EMBL/GenBank/DDBJ whole genome shotgun (WGS) entry which is preliminary data.</text>
</comment>
<dbReference type="Pfam" id="PF00096">
    <property type="entry name" value="zf-C2H2"/>
    <property type="match status" value="3"/>
</dbReference>
<gene>
    <name evidence="9" type="ORF">pipiens_013856</name>
</gene>
<dbReference type="PANTHER" id="PTHR24409:SF295">
    <property type="entry name" value="AZ2-RELATED"/>
    <property type="match status" value="1"/>
</dbReference>
<name>A0ABD1CX32_CULPP</name>
<sequence length="347" mass="39540">MQLGIVADTKMLCRVCMVPVEEHPANLYDDASPFGLPSLHNMLRTICAPVFAKPEAEAIVPNMPTIVCLVCRNAIVAAYNLHQQCIETDRRLGELVALMWELQGPGSDEIGEVFEDPPKSSIKEVPISEETMVESVEIKDQSAQQGCSQRGNADDKTCAECGKTFSSRWSLIRHKREGWCDKTNDPMMRTCEICNKRMKIYPCKECGMVFDKLARLNYHMFSHKERVACSKCGVTFSYRSGLVRHLKKNRCPKNQMQENQAGQQTPTFPCKICGQIFHSYTRMLYHRRNHQKRVSCPHCGQLFRNKNILHAHIRARRCLMDSASSSQTVVKEEALEIIKVEEPQIMD</sequence>
<dbReference type="PANTHER" id="PTHR24409">
    <property type="entry name" value="ZINC FINGER PROTEIN 142"/>
    <property type="match status" value="1"/>
</dbReference>
<proteinExistence type="predicted"/>
<dbReference type="PROSITE" id="PS51915">
    <property type="entry name" value="ZAD"/>
    <property type="match status" value="1"/>
</dbReference>
<dbReference type="Gene3D" id="3.30.160.60">
    <property type="entry name" value="Classic Zinc Finger"/>
    <property type="match status" value="3"/>
</dbReference>
<dbReference type="InterPro" id="IPR036236">
    <property type="entry name" value="Znf_C2H2_sf"/>
</dbReference>
<feature type="domain" description="C2H2-type" evidence="7">
    <location>
        <begin position="227"/>
        <end position="254"/>
    </location>
</feature>
<keyword evidence="3 5" id="KW-0863">Zinc-finger</keyword>
<dbReference type="Proteomes" id="UP001562425">
    <property type="component" value="Unassembled WGS sequence"/>
</dbReference>
<dbReference type="SMART" id="SM00355">
    <property type="entry name" value="ZnF_C2H2"/>
    <property type="match status" value="5"/>
</dbReference>
<keyword evidence="2" id="KW-0677">Repeat</keyword>
<dbReference type="SUPFAM" id="SSF57716">
    <property type="entry name" value="Glucocorticoid receptor-like (DNA-binding domain)"/>
    <property type="match status" value="1"/>
</dbReference>
<dbReference type="Pfam" id="PF13912">
    <property type="entry name" value="zf-C2H2_6"/>
    <property type="match status" value="1"/>
</dbReference>
<feature type="binding site" evidence="6">
    <location>
        <position position="68"/>
    </location>
    <ligand>
        <name>Zn(2+)</name>
        <dbReference type="ChEBI" id="CHEBI:29105"/>
    </ligand>
</feature>
<dbReference type="AlphaFoldDB" id="A0ABD1CX32"/>
<keyword evidence="4 6" id="KW-0862">Zinc</keyword>
<feature type="domain" description="C2H2-type" evidence="7">
    <location>
        <begin position="201"/>
        <end position="228"/>
    </location>
</feature>
<evidence type="ECO:0000256" key="5">
    <source>
        <dbReference type="PROSITE-ProRule" id="PRU00042"/>
    </source>
</evidence>
<keyword evidence="1 6" id="KW-0479">Metal-binding</keyword>
<feature type="domain" description="C2H2-type" evidence="7">
    <location>
        <begin position="268"/>
        <end position="295"/>
    </location>
</feature>
<feature type="domain" description="C2H2-type" evidence="7">
    <location>
        <begin position="156"/>
        <end position="186"/>
    </location>
</feature>
<organism evidence="9 10">
    <name type="scientific">Culex pipiens pipiens</name>
    <name type="common">Northern house mosquito</name>
    <dbReference type="NCBI Taxonomy" id="38569"/>
    <lineage>
        <taxon>Eukaryota</taxon>
        <taxon>Metazoa</taxon>
        <taxon>Ecdysozoa</taxon>
        <taxon>Arthropoda</taxon>
        <taxon>Hexapoda</taxon>
        <taxon>Insecta</taxon>
        <taxon>Pterygota</taxon>
        <taxon>Neoptera</taxon>
        <taxon>Endopterygota</taxon>
        <taxon>Diptera</taxon>
        <taxon>Nematocera</taxon>
        <taxon>Culicoidea</taxon>
        <taxon>Culicidae</taxon>
        <taxon>Culicinae</taxon>
        <taxon>Culicini</taxon>
        <taxon>Culex</taxon>
        <taxon>Culex</taxon>
    </lineage>
</organism>
<keyword evidence="10" id="KW-1185">Reference proteome</keyword>
<evidence type="ECO:0000313" key="9">
    <source>
        <dbReference type="EMBL" id="KAL1380908.1"/>
    </source>
</evidence>
<dbReference type="InterPro" id="IPR012934">
    <property type="entry name" value="Znf_AD"/>
</dbReference>